<name>A0A9J2Q391_ASCLU</name>
<keyword evidence="2" id="KW-1185">Reference proteome</keyword>
<accession>A0A9J2Q391</accession>
<feature type="transmembrane region" description="Helical" evidence="1">
    <location>
        <begin position="150"/>
        <end position="171"/>
    </location>
</feature>
<sequence length="182" mass="21379">MNCDDTNTVTCRDHREIFEWRREKNKRKNAVENTKRLCRGNPAARRCVVTVHSSTEKYKRQTARPTERTSAKSRMVAFHRNLCEVDKVQMEKRRLLHFHTQVQAPDTALNNILFNNRATKAQSQPAKREKIHHFYYNTAMKWTARPYGMWKLLGVFTSAFIAGNIIAAAFADFLEYQRVDED</sequence>
<reference evidence="3" key="1">
    <citation type="submission" date="2023-03" db="UniProtKB">
        <authorList>
            <consortium name="WormBaseParasite"/>
        </authorList>
    </citation>
    <scope>IDENTIFICATION</scope>
</reference>
<keyword evidence="1" id="KW-0472">Membrane</keyword>
<evidence type="ECO:0000256" key="1">
    <source>
        <dbReference type="SAM" id="Phobius"/>
    </source>
</evidence>
<dbReference type="WBParaSite" id="ALUE_0001637701-mRNA-1">
    <property type="protein sequence ID" value="ALUE_0001637701-mRNA-1"/>
    <property type="gene ID" value="ALUE_0001637701"/>
</dbReference>
<keyword evidence="1" id="KW-1133">Transmembrane helix</keyword>
<dbReference type="AlphaFoldDB" id="A0A9J2Q391"/>
<dbReference type="Proteomes" id="UP000036681">
    <property type="component" value="Unplaced"/>
</dbReference>
<protein>
    <submittedName>
        <fullName evidence="3">Essential MCU regulator, mitochondrial</fullName>
    </submittedName>
</protein>
<evidence type="ECO:0000313" key="3">
    <source>
        <dbReference type="WBParaSite" id="ALUE_0001637701-mRNA-1"/>
    </source>
</evidence>
<proteinExistence type="predicted"/>
<evidence type="ECO:0000313" key="2">
    <source>
        <dbReference type="Proteomes" id="UP000036681"/>
    </source>
</evidence>
<organism evidence="2 3">
    <name type="scientific">Ascaris lumbricoides</name>
    <name type="common">Giant roundworm</name>
    <dbReference type="NCBI Taxonomy" id="6252"/>
    <lineage>
        <taxon>Eukaryota</taxon>
        <taxon>Metazoa</taxon>
        <taxon>Ecdysozoa</taxon>
        <taxon>Nematoda</taxon>
        <taxon>Chromadorea</taxon>
        <taxon>Rhabditida</taxon>
        <taxon>Spirurina</taxon>
        <taxon>Ascaridomorpha</taxon>
        <taxon>Ascaridoidea</taxon>
        <taxon>Ascarididae</taxon>
        <taxon>Ascaris</taxon>
    </lineage>
</organism>
<keyword evidence="1" id="KW-0812">Transmembrane</keyword>